<protein>
    <submittedName>
        <fullName evidence="6">Metal ABC transporter substrate-binding protein</fullName>
    </submittedName>
</protein>
<dbReference type="RefSeq" id="WP_229666914.1">
    <property type="nucleotide sequence ID" value="NZ_BMNV01000009.1"/>
</dbReference>
<reference evidence="6 7" key="1">
    <citation type="submission" date="2022-08" db="EMBL/GenBank/DDBJ databases">
        <title>Taxonomy of Curtobacterium flaccumfaciens.</title>
        <authorList>
            <person name="Osdaghi E."/>
            <person name="Taghavi S.M."/>
            <person name="Hamidizade M."/>
            <person name="Abachi H."/>
            <person name="Fazliarab A."/>
            <person name="Baeyen S."/>
            <person name="Portier P."/>
            <person name="Van Vaerenbergh J."/>
            <person name="Jacques M.-A."/>
        </authorList>
    </citation>
    <scope>NUCLEOTIDE SEQUENCE [LARGE SCALE GENOMIC DNA]</scope>
    <source>
        <strain evidence="6 7">LMG8786T</strain>
    </source>
</reference>
<keyword evidence="7" id="KW-1185">Reference proteome</keyword>
<comment type="subcellular location">
    <subcellularLocation>
        <location evidence="1">Cell envelope</location>
    </subcellularLocation>
</comment>
<dbReference type="PANTHER" id="PTHR42953">
    <property type="entry name" value="HIGH-AFFINITY ZINC UPTAKE SYSTEM PROTEIN ZNUA-RELATED"/>
    <property type="match status" value="1"/>
</dbReference>
<dbReference type="SUPFAM" id="SSF53807">
    <property type="entry name" value="Helical backbone' metal receptor"/>
    <property type="match status" value="1"/>
</dbReference>
<dbReference type="InterPro" id="IPR006127">
    <property type="entry name" value="ZnuA-like"/>
</dbReference>
<comment type="similarity">
    <text evidence="5">Belongs to the bacterial solute-binding protein 9 family.</text>
</comment>
<dbReference type="Pfam" id="PF01297">
    <property type="entry name" value="ZnuA"/>
    <property type="match status" value="1"/>
</dbReference>
<dbReference type="InterPro" id="IPR050492">
    <property type="entry name" value="Bact_metal-bind_prot9"/>
</dbReference>
<dbReference type="PRINTS" id="PR00691">
    <property type="entry name" value="ADHESINB"/>
</dbReference>
<keyword evidence="3" id="KW-0479">Metal-binding</keyword>
<dbReference type="EMBL" id="JANVAD010000007">
    <property type="protein sequence ID" value="MCS6523629.1"/>
    <property type="molecule type" value="Genomic_DNA"/>
</dbReference>
<dbReference type="GeneID" id="95322680"/>
<dbReference type="PANTHER" id="PTHR42953:SF1">
    <property type="entry name" value="METAL-BINDING PROTEIN HI_0362-RELATED"/>
    <property type="match status" value="1"/>
</dbReference>
<organism evidence="6 7">
    <name type="scientific">Curtobacterium citreum</name>
    <dbReference type="NCBI Taxonomy" id="2036"/>
    <lineage>
        <taxon>Bacteria</taxon>
        <taxon>Bacillati</taxon>
        <taxon>Actinomycetota</taxon>
        <taxon>Actinomycetes</taxon>
        <taxon>Micrococcales</taxon>
        <taxon>Microbacteriaceae</taxon>
        <taxon>Curtobacterium</taxon>
    </lineage>
</organism>
<dbReference type="InterPro" id="IPR006128">
    <property type="entry name" value="Lipoprotein_PsaA-like"/>
</dbReference>
<dbReference type="Gene3D" id="3.40.50.1980">
    <property type="entry name" value="Nitrogenase molybdenum iron protein domain"/>
    <property type="match status" value="2"/>
</dbReference>
<evidence type="ECO:0000256" key="5">
    <source>
        <dbReference type="RuleBase" id="RU003512"/>
    </source>
</evidence>
<accession>A0ABT2HK24</accession>
<evidence type="ECO:0000256" key="4">
    <source>
        <dbReference type="ARBA" id="ARBA00022729"/>
    </source>
</evidence>
<sequence length="312" mass="32504">MTQRDAERRGAGRRGGRSVTALLLAALVLGGTAACTTGPPDRPTVAVTTNILGDVVHEVVGDAADVLVLMPPGADPHSFEVSAQDAARLRSADLVVENGLGLEEGIARHVEAAATDGVPVFTAGDAVDALEWTADGDSGPDPHLWTDPVRMAEVVQDLDGALRDVGVDPTGTDAYLDELAALDAEMAAAFARIPDDRRALVTNHHVFGYLADRYRFRVVGAVIPSGTTLASPSAADLRDLAEAIEDAGVPTIFADLSQPERLAEVLADEVDVHVEIRSLATESLTPDGAASTYLGMMRANTASITAGLSVRN</sequence>
<dbReference type="PRINTS" id="PR00690">
    <property type="entry name" value="ADHESNFAMILY"/>
</dbReference>
<evidence type="ECO:0000313" key="6">
    <source>
        <dbReference type="EMBL" id="MCS6523629.1"/>
    </source>
</evidence>
<dbReference type="Proteomes" id="UP001652264">
    <property type="component" value="Unassembled WGS sequence"/>
</dbReference>
<gene>
    <name evidence="6" type="ORF">NYQ28_13730</name>
</gene>
<keyword evidence="2 5" id="KW-0813">Transport</keyword>
<evidence type="ECO:0000256" key="2">
    <source>
        <dbReference type="ARBA" id="ARBA00022448"/>
    </source>
</evidence>
<evidence type="ECO:0000313" key="7">
    <source>
        <dbReference type="Proteomes" id="UP001652264"/>
    </source>
</evidence>
<evidence type="ECO:0000256" key="1">
    <source>
        <dbReference type="ARBA" id="ARBA00004196"/>
    </source>
</evidence>
<comment type="caution">
    <text evidence="6">The sequence shown here is derived from an EMBL/GenBank/DDBJ whole genome shotgun (WGS) entry which is preliminary data.</text>
</comment>
<proteinExistence type="inferred from homology"/>
<keyword evidence="4" id="KW-0732">Signal</keyword>
<dbReference type="InterPro" id="IPR006129">
    <property type="entry name" value="AdhesinB"/>
</dbReference>
<dbReference type="PROSITE" id="PS51257">
    <property type="entry name" value="PROKAR_LIPOPROTEIN"/>
    <property type="match status" value="1"/>
</dbReference>
<name>A0ABT2HK24_9MICO</name>
<evidence type="ECO:0000256" key="3">
    <source>
        <dbReference type="ARBA" id="ARBA00022723"/>
    </source>
</evidence>